<accession>A0ABV7ELC8</accession>
<dbReference type="Pfam" id="PF07883">
    <property type="entry name" value="Cupin_2"/>
    <property type="match status" value="1"/>
</dbReference>
<name>A0ABV7ELC8_9GAMM</name>
<protein>
    <submittedName>
        <fullName evidence="2">Cupin domain-containing protein</fullName>
    </submittedName>
</protein>
<reference evidence="3" key="1">
    <citation type="journal article" date="2019" name="Int. J. Syst. Evol. Microbiol.">
        <title>The Global Catalogue of Microorganisms (GCM) 10K type strain sequencing project: providing services to taxonomists for standard genome sequencing and annotation.</title>
        <authorList>
            <consortium name="The Broad Institute Genomics Platform"/>
            <consortium name="The Broad Institute Genome Sequencing Center for Infectious Disease"/>
            <person name="Wu L."/>
            <person name="Ma J."/>
        </authorList>
    </citation>
    <scope>NUCLEOTIDE SEQUENCE [LARGE SCALE GENOMIC DNA]</scope>
    <source>
        <strain evidence="3">KCTC 52640</strain>
    </source>
</reference>
<evidence type="ECO:0000313" key="2">
    <source>
        <dbReference type="EMBL" id="MFC3103503.1"/>
    </source>
</evidence>
<dbReference type="InterPro" id="IPR011051">
    <property type="entry name" value="RmlC_Cupin_sf"/>
</dbReference>
<comment type="caution">
    <text evidence="2">The sequence shown here is derived from an EMBL/GenBank/DDBJ whole genome shotgun (WGS) entry which is preliminary data.</text>
</comment>
<feature type="domain" description="Cupin type-2" evidence="1">
    <location>
        <begin position="30"/>
        <end position="89"/>
    </location>
</feature>
<dbReference type="InterPro" id="IPR013096">
    <property type="entry name" value="Cupin_2"/>
</dbReference>
<dbReference type="EMBL" id="JBHRSS010000003">
    <property type="protein sequence ID" value="MFC3103503.1"/>
    <property type="molecule type" value="Genomic_DNA"/>
</dbReference>
<organism evidence="2 3">
    <name type="scientific">Salinisphaera aquimarina</name>
    <dbReference type="NCBI Taxonomy" id="2094031"/>
    <lineage>
        <taxon>Bacteria</taxon>
        <taxon>Pseudomonadati</taxon>
        <taxon>Pseudomonadota</taxon>
        <taxon>Gammaproteobacteria</taxon>
        <taxon>Salinisphaerales</taxon>
        <taxon>Salinisphaeraceae</taxon>
        <taxon>Salinisphaera</taxon>
    </lineage>
</organism>
<gene>
    <name evidence="2" type="ORF">ACFOSU_06330</name>
</gene>
<dbReference type="Gene3D" id="2.60.120.10">
    <property type="entry name" value="Jelly Rolls"/>
    <property type="match status" value="1"/>
</dbReference>
<evidence type="ECO:0000313" key="3">
    <source>
        <dbReference type="Proteomes" id="UP001595462"/>
    </source>
</evidence>
<dbReference type="Proteomes" id="UP001595462">
    <property type="component" value="Unassembled WGS sequence"/>
</dbReference>
<proteinExistence type="predicted"/>
<dbReference type="InterPro" id="IPR014710">
    <property type="entry name" value="RmlC-like_jellyroll"/>
</dbReference>
<keyword evidence="3" id="KW-1185">Reference proteome</keyword>
<dbReference type="RefSeq" id="WP_380689180.1">
    <property type="nucleotide sequence ID" value="NZ_JBHRSS010000003.1"/>
</dbReference>
<evidence type="ECO:0000259" key="1">
    <source>
        <dbReference type="Pfam" id="PF07883"/>
    </source>
</evidence>
<dbReference type="SUPFAM" id="SSF51182">
    <property type="entry name" value="RmlC-like cupins"/>
    <property type="match status" value="1"/>
</dbReference>
<sequence>MNPWKGSVEGVRLGTGVTVLAYSTDEIGVGPTLHMHPYDEIFVLRQGRALFTVGDRRIEVGAGQVVLGPAHVPHKYHNLGPGRLESIDIHVSERWVQTDLDDPEIDPRED</sequence>